<evidence type="ECO:0000313" key="2">
    <source>
        <dbReference type="Proteomes" id="UP001497382"/>
    </source>
</evidence>
<organism evidence="1 2">
    <name type="scientific">Larinioides sclopetarius</name>
    <dbReference type="NCBI Taxonomy" id="280406"/>
    <lineage>
        <taxon>Eukaryota</taxon>
        <taxon>Metazoa</taxon>
        <taxon>Ecdysozoa</taxon>
        <taxon>Arthropoda</taxon>
        <taxon>Chelicerata</taxon>
        <taxon>Arachnida</taxon>
        <taxon>Araneae</taxon>
        <taxon>Araneomorphae</taxon>
        <taxon>Entelegynae</taxon>
        <taxon>Araneoidea</taxon>
        <taxon>Araneidae</taxon>
        <taxon>Larinioides</taxon>
    </lineage>
</organism>
<proteinExistence type="predicted"/>
<reference evidence="1 2" key="1">
    <citation type="submission" date="2024-04" db="EMBL/GenBank/DDBJ databases">
        <authorList>
            <person name="Rising A."/>
            <person name="Reimegard J."/>
            <person name="Sonavane S."/>
            <person name="Akerstrom W."/>
            <person name="Nylinder S."/>
            <person name="Hedman E."/>
            <person name="Kallberg Y."/>
        </authorList>
    </citation>
    <scope>NUCLEOTIDE SEQUENCE [LARGE SCALE GENOMIC DNA]</scope>
</reference>
<name>A0AAV2ACN1_9ARAC</name>
<dbReference type="EMBL" id="CAXIEN010000142">
    <property type="protein sequence ID" value="CAL1281346.1"/>
    <property type="molecule type" value="Genomic_DNA"/>
</dbReference>
<keyword evidence="2" id="KW-1185">Reference proteome</keyword>
<dbReference type="Proteomes" id="UP001497382">
    <property type="component" value="Unassembled WGS sequence"/>
</dbReference>
<protein>
    <submittedName>
        <fullName evidence="1">Uncharacterized protein</fullName>
    </submittedName>
</protein>
<sequence length="54" mass="6335">MLKAEFYKICNNILKNWNIDIFRSNRIASEATKSSHKSVDEIVSLQCLKYRNNS</sequence>
<accession>A0AAV2ACN1</accession>
<evidence type="ECO:0000313" key="1">
    <source>
        <dbReference type="EMBL" id="CAL1281346.1"/>
    </source>
</evidence>
<dbReference type="AlphaFoldDB" id="A0AAV2ACN1"/>
<feature type="non-terminal residue" evidence="1">
    <location>
        <position position="54"/>
    </location>
</feature>
<gene>
    <name evidence="1" type="ORF">LARSCL_LOCUS11514</name>
</gene>
<comment type="caution">
    <text evidence="1">The sequence shown here is derived from an EMBL/GenBank/DDBJ whole genome shotgun (WGS) entry which is preliminary data.</text>
</comment>